<evidence type="ECO:0000256" key="6">
    <source>
        <dbReference type="SAM" id="MobiDB-lite"/>
    </source>
</evidence>
<evidence type="ECO:0000256" key="1">
    <source>
        <dbReference type="ARBA" id="ARBA00004656"/>
    </source>
</evidence>
<evidence type="ECO:0000256" key="4">
    <source>
        <dbReference type="ARBA" id="ARBA00023228"/>
    </source>
</evidence>
<feature type="compositionally biased region" description="Polar residues" evidence="6">
    <location>
        <begin position="214"/>
        <end position="238"/>
    </location>
</feature>
<accession>A0A5J9W5Z3</accession>
<dbReference type="AlphaFoldDB" id="A0A5J9W5Z3"/>
<protein>
    <submittedName>
        <fullName evidence="7">Uncharacterized protein</fullName>
    </submittedName>
</protein>
<organism evidence="7 8">
    <name type="scientific">Eragrostis curvula</name>
    <name type="common">weeping love grass</name>
    <dbReference type="NCBI Taxonomy" id="38414"/>
    <lineage>
        <taxon>Eukaryota</taxon>
        <taxon>Viridiplantae</taxon>
        <taxon>Streptophyta</taxon>
        <taxon>Embryophyta</taxon>
        <taxon>Tracheophyta</taxon>
        <taxon>Spermatophyta</taxon>
        <taxon>Magnoliopsida</taxon>
        <taxon>Liliopsida</taxon>
        <taxon>Poales</taxon>
        <taxon>Poaceae</taxon>
        <taxon>PACMAD clade</taxon>
        <taxon>Chloridoideae</taxon>
        <taxon>Eragrostideae</taxon>
        <taxon>Eragrostidinae</taxon>
        <taxon>Eragrostis</taxon>
    </lineage>
</organism>
<keyword evidence="8" id="KW-1185">Reference proteome</keyword>
<dbReference type="PANTHER" id="PTHR21146:SF0">
    <property type="entry name" value="BLOC-1-RELATED COMPLEX SUBUNIT 8"/>
    <property type="match status" value="1"/>
</dbReference>
<keyword evidence="5" id="KW-0175">Coiled coil</keyword>
<evidence type="ECO:0000313" key="7">
    <source>
        <dbReference type="EMBL" id="TVU42760.1"/>
    </source>
</evidence>
<dbReference type="PANTHER" id="PTHR21146">
    <property type="entry name" value="MEF2B PROTEIN"/>
    <property type="match status" value="1"/>
</dbReference>
<evidence type="ECO:0000256" key="2">
    <source>
        <dbReference type="ARBA" id="ARBA00010463"/>
    </source>
</evidence>
<name>A0A5J9W5Z3_9POAL</name>
<comment type="caution">
    <text evidence="7">The sequence shown here is derived from an EMBL/GenBank/DDBJ whole genome shotgun (WGS) entry which is preliminary data.</text>
</comment>
<gene>
    <name evidence="7" type="ORF">EJB05_09181</name>
</gene>
<feature type="coiled-coil region" evidence="5">
    <location>
        <begin position="243"/>
        <end position="270"/>
    </location>
</feature>
<dbReference type="EMBL" id="RWGY01000005">
    <property type="protein sequence ID" value="TVU42760.1"/>
    <property type="molecule type" value="Genomic_DNA"/>
</dbReference>
<evidence type="ECO:0000256" key="3">
    <source>
        <dbReference type="ARBA" id="ARBA00023136"/>
    </source>
</evidence>
<dbReference type="OrthoDB" id="19830at2759"/>
<dbReference type="Gramene" id="TVU42760">
    <property type="protein sequence ID" value="TVU42760"/>
    <property type="gene ID" value="EJB05_09181"/>
</dbReference>
<comment type="similarity">
    <text evidence="2">Belongs to the BORCS8 family.</text>
</comment>
<feature type="compositionally biased region" description="Polar residues" evidence="6">
    <location>
        <begin position="183"/>
        <end position="195"/>
    </location>
</feature>
<reference evidence="7 8" key="1">
    <citation type="journal article" date="2019" name="Sci. Rep.">
        <title>A high-quality genome of Eragrostis curvula grass provides insights into Poaceae evolution and supports new strategies to enhance forage quality.</title>
        <authorList>
            <person name="Carballo J."/>
            <person name="Santos B.A.C.M."/>
            <person name="Zappacosta D."/>
            <person name="Garbus I."/>
            <person name="Selva J.P."/>
            <person name="Gallo C.A."/>
            <person name="Diaz A."/>
            <person name="Albertini E."/>
            <person name="Caccamo M."/>
            <person name="Echenique V."/>
        </authorList>
    </citation>
    <scope>NUCLEOTIDE SEQUENCE [LARGE SCALE GENOMIC DNA]</scope>
    <source>
        <strain evidence="8">cv. Victoria</strain>
        <tissue evidence="7">Leaf</tissue>
    </source>
</reference>
<dbReference type="Proteomes" id="UP000324897">
    <property type="component" value="Unassembled WGS sequence"/>
</dbReference>
<keyword evidence="3" id="KW-0472">Membrane</keyword>
<dbReference type="InterPro" id="IPR019320">
    <property type="entry name" value="BORCS8"/>
</dbReference>
<feature type="region of interest" description="Disordered" evidence="6">
    <location>
        <begin position="182"/>
        <end position="238"/>
    </location>
</feature>
<dbReference type="Pfam" id="PF10167">
    <property type="entry name" value="BORCS8"/>
    <property type="match status" value="1"/>
</dbReference>
<keyword evidence="4" id="KW-0458">Lysosome</keyword>
<evidence type="ECO:0000313" key="8">
    <source>
        <dbReference type="Proteomes" id="UP000324897"/>
    </source>
</evidence>
<evidence type="ECO:0000256" key="5">
    <source>
        <dbReference type="SAM" id="Coils"/>
    </source>
</evidence>
<proteinExistence type="inferred from homology"/>
<sequence length="270" mass="29409">MPNSSSSSSAAASPLPLSPADGFLCVKDGVDGMIRYVANEPSVGLYFVQQHARASMPIFLDVKDKLVEKTHEVTLHTEDMEDSICAVRSMAEFGLPLANDMISDINNSLQIMSKAQPKRGLIQNPSWGFQSGKSSGTWDDLGTANGGSSRNYLSSMFNTAKQKASSLRWPQPDVTMKDDISENAASSAVPESSQAGGQGASWPDTERDELPVSSRLSDGTAATNQSMPATDISETVETYNKFKEEQELKLQEWLRQAEETKEDNKDSERC</sequence>
<comment type="subcellular location">
    <subcellularLocation>
        <location evidence="1">Lysosome membrane</location>
    </subcellularLocation>
</comment>
<dbReference type="GO" id="GO:0005765">
    <property type="term" value="C:lysosomal membrane"/>
    <property type="evidence" value="ECO:0007669"/>
    <property type="project" value="UniProtKB-SubCell"/>
</dbReference>